<keyword evidence="5" id="KW-1185">Reference proteome</keyword>
<gene>
    <name evidence="4" type="ordered locus">NOCYR_0893</name>
</gene>
<feature type="signal peptide" evidence="1">
    <location>
        <begin position="1"/>
        <end position="26"/>
    </location>
</feature>
<proteinExistence type="predicted"/>
<feature type="domain" description="DUF7373" evidence="3">
    <location>
        <begin position="280"/>
        <end position="410"/>
    </location>
</feature>
<sequence>MKKSAENARRAAIVWSAIFALSSVLASCGDSVQGKALPRMSTVELEKLDFGIFPPEAHDYVFTTRRTSADVYRIESRRMLSYLVSPFEVDEDMSILESTRLLDVSPSTFDDDVLPTAFEPIAQQHHMFAGVSTRRSNGSLRAHKGMSIAILRFPSDSAAQAAADGFERILDDTAPERRPLTIPGHADAKGSARDSKGYLFQSSGPYVIVSSLTWPEPDHQAIAQTLASMLDQQVPKVVALKPTAPEDILDLPTNPEGILRLAVKSPKTSATDLSSQNAAFKGGVFDAAGARHFNVDAVRLENVLTETGVDLVAHVEGTLYRTRDLEAAFHLQSTLAELGELDHEIPGPPGISDARCVSRDQYDPVFDTRTECVIVRGRYVARLISWGAAGGRIDPLLYQRTAAQYAILAKVE</sequence>
<evidence type="ECO:0000256" key="1">
    <source>
        <dbReference type="SAM" id="SignalP"/>
    </source>
</evidence>
<dbReference type="Proteomes" id="UP000008190">
    <property type="component" value="Chromosome"/>
</dbReference>
<dbReference type="Pfam" id="PF24088">
    <property type="entry name" value="DUF7373"/>
    <property type="match status" value="1"/>
</dbReference>
<dbReference type="KEGG" id="ncy:NOCYR_0893"/>
<evidence type="ECO:0000313" key="5">
    <source>
        <dbReference type="Proteomes" id="UP000008190"/>
    </source>
</evidence>
<evidence type="ECO:0000259" key="2">
    <source>
        <dbReference type="Pfam" id="PF24088"/>
    </source>
</evidence>
<dbReference type="HOGENOM" id="CLU_054533_0_0_11"/>
<dbReference type="PROSITE" id="PS51257">
    <property type="entry name" value="PROKAR_LIPOPROTEIN"/>
    <property type="match status" value="1"/>
</dbReference>
<evidence type="ECO:0000259" key="3">
    <source>
        <dbReference type="Pfam" id="PF24092"/>
    </source>
</evidence>
<dbReference type="eggNOG" id="ENOG5030PKF">
    <property type="taxonomic scope" value="Bacteria"/>
</dbReference>
<feature type="chain" id="PRO_5038608813" evidence="1">
    <location>
        <begin position="27"/>
        <end position="412"/>
    </location>
</feature>
<dbReference type="STRING" id="1127134.NOCYR_0893"/>
<dbReference type="InterPro" id="IPR056463">
    <property type="entry name" value="DUF7373_C"/>
</dbReference>
<reference evidence="4 5" key="1">
    <citation type="journal article" date="2012" name="J. Bacteriol.">
        <title>Genome sequence of the human- and animal-pathogenic strain Nocardia cyriacigeorgica GUH-2.</title>
        <authorList>
            <person name="Zoropogui A."/>
            <person name="Pujic P."/>
            <person name="Normand P."/>
            <person name="Barbe V."/>
            <person name="Beaman B."/>
            <person name="Beaman L."/>
            <person name="Boiron P."/>
            <person name="Colinon C."/>
            <person name="Deredjian A."/>
            <person name="Graindorge A."/>
            <person name="Mangenot S."/>
            <person name="Nazaret S."/>
            <person name="Neto M."/>
            <person name="Petit S."/>
            <person name="Roche D."/>
            <person name="Vallenet D."/>
            <person name="Rodriguez-Nava V."/>
            <person name="Richard Y."/>
            <person name="Cournoyer B."/>
            <person name="Blaha D."/>
        </authorList>
    </citation>
    <scope>NUCLEOTIDE SEQUENCE [LARGE SCALE GENOMIC DNA]</scope>
    <source>
        <strain evidence="4 5">GUH-2</strain>
    </source>
</reference>
<dbReference type="EMBL" id="FO082843">
    <property type="protein sequence ID" value="CCF61704.1"/>
    <property type="molecule type" value="Genomic_DNA"/>
</dbReference>
<evidence type="ECO:0000313" key="4">
    <source>
        <dbReference type="EMBL" id="CCF61704.1"/>
    </source>
</evidence>
<keyword evidence="1" id="KW-0732">Signal</keyword>
<name>H6R0T0_NOCCG</name>
<organism evidence="4 5">
    <name type="scientific">Nocardia cyriacigeorgica (strain GUH-2)</name>
    <dbReference type="NCBI Taxonomy" id="1127134"/>
    <lineage>
        <taxon>Bacteria</taxon>
        <taxon>Bacillati</taxon>
        <taxon>Actinomycetota</taxon>
        <taxon>Actinomycetes</taxon>
        <taxon>Mycobacteriales</taxon>
        <taxon>Nocardiaceae</taxon>
        <taxon>Nocardia</taxon>
    </lineage>
</organism>
<protein>
    <submittedName>
        <fullName evidence="4">Uncharacterized protein</fullName>
    </submittedName>
</protein>
<accession>H6R0T0</accession>
<dbReference type="InterPro" id="IPR055797">
    <property type="entry name" value="DUF7373"/>
</dbReference>
<dbReference type="AlphaFoldDB" id="H6R0T0"/>
<dbReference type="Pfam" id="PF24092">
    <property type="entry name" value="DUF7373_C"/>
    <property type="match status" value="1"/>
</dbReference>
<feature type="domain" description="DUF7373" evidence="2">
    <location>
        <begin position="63"/>
        <end position="252"/>
    </location>
</feature>